<keyword evidence="1" id="KW-1133">Transmembrane helix</keyword>
<protein>
    <submittedName>
        <fullName evidence="3">Cytochrome c family protein</fullName>
    </submittedName>
</protein>
<keyword evidence="1" id="KW-0812">Transmembrane</keyword>
<sequence length="209" mass="24239">MEIILVSLTLLTLIILVVLVGTKGKPLTLVSQFHSFSAQVKKNKIQLLVLSALIILVVLFAYVYYIMPHVNAGPVQPIAFSHRLHAGNKKIDCRFCHSYVDRSVHPGIPPVEKCLYCHNFIIPNHPEIRKEHNYFDTQTPTPWKKVFYVPEHVMFNHERHIKKQFECEACHGDVEGTDRLKRHEFKMGFCVQCHRKEEANLDCWLSCHN</sequence>
<gene>
    <name evidence="3" type="ORF">DO021_11155</name>
    <name evidence="2" type="ORF">EYB58_00260</name>
</gene>
<dbReference type="Gene3D" id="3.90.10.10">
    <property type="entry name" value="Cytochrome C3"/>
    <property type="match status" value="2"/>
</dbReference>
<reference evidence="3 4" key="1">
    <citation type="submission" date="2018-06" db="EMBL/GenBank/DDBJ databases">
        <title>Complete Genome Sequence of Desulfobacter hydrogenophilus (DSM3380).</title>
        <authorList>
            <person name="Marietou A."/>
            <person name="Schreiber L."/>
            <person name="Marshall I."/>
            <person name="Jorgensen B."/>
        </authorList>
    </citation>
    <scope>NUCLEOTIDE SEQUENCE [LARGE SCALE GENOMIC DNA]</scope>
    <source>
        <strain evidence="3 4">DSM 3380</strain>
    </source>
</reference>
<evidence type="ECO:0000256" key="1">
    <source>
        <dbReference type="SAM" id="Phobius"/>
    </source>
</evidence>
<dbReference type="RefSeq" id="WP_111956651.1">
    <property type="nucleotide sequence ID" value="NZ_CP036313.1"/>
</dbReference>
<dbReference type="AlphaFoldDB" id="A0A328FBH4"/>
<evidence type="ECO:0000313" key="5">
    <source>
        <dbReference type="Proteomes" id="UP000293902"/>
    </source>
</evidence>
<evidence type="ECO:0000313" key="2">
    <source>
        <dbReference type="EMBL" id="QBH11492.1"/>
    </source>
</evidence>
<feature type="transmembrane region" description="Helical" evidence="1">
    <location>
        <begin position="48"/>
        <end position="67"/>
    </location>
</feature>
<dbReference type="CDD" id="cd08168">
    <property type="entry name" value="Cytochrom_C3"/>
    <property type="match status" value="1"/>
</dbReference>
<dbReference type="Proteomes" id="UP000293902">
    <property type="component" value="Chromosome"/>
</dbReference>
<keyword evidence="5" id="KW-1185">Reference proteome</keyword>
<organism evidence="3 4">
    <name type="scientific">Desulfobacter hydrogenophilus</name>
    <dbReference type="NCBI Taxonomy" id="2291"/>
    <lineage>
        <taxon>Bacteria</taxon>
        <taxon>Pseudomonadati</taxon>
        <taxon>Thermodesulfobacteriota</taxon>
        <taxon>Desulfobacteria</taxon>
        <taxon>Desulfobacterales</taxon>
        <taxon>Desulfobacteraceae</taxon>
        <taxon>Desulfobacter</taxon>
    </lineage>
</organism>
<evidence type="ECO:0000313" key="4">
    <source>
        <dbReference type="Proteomes" id="UP000248798"/>
    </source>
</evidence>
<name>A0A328FBH4_9BACT</name>
<dbReference type="EMBL" id="CP036313">
    <property type="protein sequence ID" value="QBH11492.1"/>
    <property type="molecule type" value="Genomic_DNA"/>
</dbReference>
<proteinExistence type="predicted"/>
<accession>A0A328FBH4</accession>
<reference evidence="2 5" key="2">
    <citation type="submission" date="2019-02" db="EMBL/GenBank/DDBJ databases">
        <title>Complete genome sequence of Desulfobacter hydrogenophilus AcRS1.</title>
        <authorList>
            <person name="Marietou A."/>
            <person name="Lund M.B."/>
            <person name="Marshall I.P.G."/>
            <person name="Schreiber L."/>
            <person name="Jorgensen B."/>
        </authorList>
    </citation>
    <scope>NUCLEOTIDE SEQUENCE [LARGE SCALE GENOMIC DNA]</scope>
    <source>
        <strain evidence="2 5">AcRS1</strain>
    </source>
</reference>
<keyword evidence="1" id="KW-0472">Membrane</keyword>
<dbReference type="EMBL" id="QLNI01000020">
    <property type="protein sequence ID" value="RAM01991.1"/>
    <property type="molecule type" value="Genomic_DNA"/>
</dbReference>
<dbReference type="Proteomes" id="UP000248798">
    <property type="component" value="Unassembled WGS sequence"/>
</dbReference>
<dbReference type="PANTHER" id="PTHR39425:SF1">
    <property type="entry name" value="CYTOCHROME C7-LIKE DOMAIN-CONTAINING PROTEIN"/>
    <property type="match status" value="1"/>
</dbReference>
<evidence type="ECO:0000313" key="3">
    <source>
        <dbReference type="EMBL" id="RAM01991.1"/>
    </source>
</evidence>
<dbReference type="InterPro" id="IPR036280">
    <property type="entry name" value="Multihaem_cyt_sf"/>
</dbReference>
<dbReference type="OrthoDB" id="9814800at2"/>
<dbReference type="PANTHER" id="PTHR39425">
    <property type="entry name" value="LIPOPROTEIN CYTOCHROME C"/>
    <property type="match status" value="1"/>
</dbReference>
<dbReference type="SUPFAM" id="SSF48695">
    <property type="entry name" value="Multiheme cytochromes"/>
    <property type="match status" value="1"/>
</dbReference>